<keyword evidence="1" id="KW-1133">Transmembrane helix</keyword>
<protein>
    <submittedName>
        <fullName evidence="2">Uncharacterized protein</fullName>
    </submittedName>
</protein>
<dbReference type="Proteomes" id="UP000699462">
    <property type="component" value="Unassembled WGS sequence"/>
</dbReference>
<gene>
    <name evidence="2" type="ORF">P879_11104</name>
</gene>
<organism evidence="2 3">
    <name type="scientific">Paragonimus westermani</name>
    <dbReference type="NCBI Taxonomy" id="34504"/>
    <lineage>
        <taxon>Eukaryota</taxon>
        <taxon>Metazoa</taxon>
        <taxon>Spiralia</taxon>
        <taxon>Lophotrochozoa</taxon>
        <taxon>Platyhelminthes</taxon>
        <taxon>Trematoda</taxon>
        <taxon>Digenea</taxon>
        <taxon>Plagiorchiida</taxon>
        <taxon>Troglotremata</taxon>
        <taxon>Troglotrematidae</taxon>
        <taxon>Paragonimus</taxon>
    </lineage>
</organism>
<name>A0A8T0CZF8_9TREM</name>
<comment type="caution">
    <text evidence="2">The sequence shown here is derived from an EMBL/GenBank/DDBJ whole genome shotgun (WGS) entry which is preliminary data.</text>
</comment>
<keyword evidence="1" id="KW-0472">Membrane</keyword>
<accession>A0A8T0CZF8</accession>
<sequence length="58" mass="6748">QNITLGPKPPLITRDSFTPHDQSILITATTLTVLINIIKFFSNQEIKHRNTYGRWPWN</sequence>
<dbReference type="AlphaFoldDB" id="A0A8T0CZF8"/>
<keyword evidence="3" id="KW-1185">Reference proteome</keyword>
<evidence type="ECO:0000313" key="2">
    <source>
        <dbReference type="EMBL" id="KAF8561033.1"/>
    </source>
</evidence>
<feature type="non-terminal residue" evidence="2">
    <location>
        <position position="1"/>
    </location>
</feature>
<feature type="transmembrane region" description="Helical" evidence="1">
    <location>
        <begin position="23"/>
        <end position="41"/>
    </location>
</feature>
<keyword evidence="1" id="KW-0812">Transmembrane</keyword>
<proteinExistence type="predicted"/>
<evidence type="ECO:0000313" key="3">
    <source>
        <dbReference type="Proteomes" id="UP000699462"/>
    </source>
</evidence>
<evidence type="ECO:0000256" key="1">
    <source>
        <dbReference type="SAM" id="Phobius"/>
    </source>
</evidence>
<reference evidence="2 3" key="1">
    <citation type="submission" date="2019-07" db="EMBL/GenBank/DDBJ databases">
        <title>Annotation for the trematode Paragonimus westermani.</title>
        <authorList>
            <person name="Choi Y.-J."/>
        </authorList>
    </citation>
    <scope>NUCLEOTIDE SEQUENCE [LARGE SCALE GENOMIC DNA]</scope>
    <source>
        <strain evidence="2">180907_Pwestermani</strain>
    </source>
</reference>
<dbReference type="EMBL" id="JTDF01022044">
    <property type="protein sequence ID" value="KAF8561033.1"/>
    <property type="molecule type" value="Genomic_DNA"/>
</dbReference>